<evidence type="ECO:0000256" key="1">
    <source>
        <dbReference type="SAM" id="MobiDB-lite"/>
    </source>
</evidence>
<protein>
    <submittedName>
        <fullName evidence="2">Uncharacterized protein</fullName>
    </submittedName>
</protein>
<feature type="compositionally biased region" description="Basic and acidic residues" evidence="1">
    <location>
        <begin position="360"/>
        <end position="386"/>
    </location>
</feature>
<sequence>MGAQISADVRSRLESSTLEDLLSDDKFVDLLRRGLVGLESGLQKNLTKLLKSCKSPNSFENNGSNSEAVRLRPLWEIQPEDVAIPSEIADAFAKWKSDHSAFLQREFSSIYRVPSSPGEHYNYTRNVQASLASDRILRRFLTTVYYDLVREHSQSDRNPITKVGVEFVAAVICNTGSYNNETVKKDVSSWAKEGGKFRDLADAMGGLGCYFFLPVKLSEWIWLKHITQEYHERATAFLRKHGIIEKAKEQGAQDLAIKIETSLRAPFKEPVSLMVQAHQRTVPVTAIALLQRANALPSLAGRSQSSTNPSQPPADLSQSLTSSPSPGGRLQSSGPGSPSSYFSAVYTPPSLEISSQSSEAGRDTDMHGAKQSMLDHDQAEPSRNEVEDTEAMDIDNTGALDNFGGSNPKATPRLAANGFTTRIPAASFPDIESVLLGKCNNFQGFIPDRSRELRSLFPPQTLLVPENLFRNVKVYFQDSCQKMIFDNDGTLLDTNGAELRNDLSNDFDSYCFTATMFKERRLYVEFRRAVAKATALVGQILRAEHPRTLACFLEVFIHLIQTGQPEVTHYLIQFIKEMSAKVTRKGHPWGQIWRLLGELDSGCLFQAMIQIWKCITETFESELGMFSRLAVSVRLDYIKRVCRFSCNLKEEERLLQGLLAHLGGEGGIPRVPTPRVMLNLAHNLNGQGLHDKAEKMVQEVLSLLEKHEIYAKRNVERIECMKIISLSQYNQGKTVEAERTMRKAIRMIVDQWGTQHPWVLEFNNVLVGWLRDWAQHKDANVLRGEIEELMGKDELEG</sequence>
<dbReference type="Gene3D" id="1.25.40.10">
    <property type="entry name" value="Tetratricopeptide repeat domain"/>
    <property type="match status" value="1"/>
</dbReference>
<dbReference type="OrthoDB" id="3799351at2759"/>
<dbReference type="InterPro" id="IPR011990">
    <property type="entry name" value="TPR-like_helical_dom_sf"/>
</dbReference>
<proteinExistence type="predicted"/>
<dbReference type="SUPFAM" id="SSF48452">
    <property type="entry name" value="TPR-like"/>
    <property type="match status" value="1"/>
</dbReference>
<gene>
    <name evidence="2" type="ORF">P154DRAFT_621125</name>
</gene>
<dbReference type="AlphaFoldDB" id="A0A6A5WBN5"/>
<feature type="compositionally biased region" description="Low complexity" evidence="1">
    <location>
        <begin position="322"/>
        <end position="340"/>
    </location>
</feature>
<accession>A0A6A5WBN5</accession>
<name>A0A6A5WBN5_9PLEO</name>
<reference evidence="2" key="1">
    <citation type="journal article" date="2020" name="Stud. Mycol.">
        <title>101 Dothideomycetes genomes: a test case for predicting lifestyles and emergence of pathogens.</title>
        <authorList>
            <person name="Haridas S."/>
            <person name="Albert R."/>
            <person name="Binder M."/>
            <person name="Bloem J."/>
            <person name="Labutti K."/>
            <person name="Salamov A."/>
            <person name="Andreopoulos B."/>
            <person name="Baker S."/>
            <person name="Barry K."/>
            <person name="Bills G."/>
            <person name="Bluhm B."/>
            <person name="Cannon C."/>
            <person name="Castanera R."/>
            <person name="Culley D."/>
            <person name="Daum C."/>
            <person name="Ezra D."/>
            <person name="Gonzalez J."/>
            <person name="Henrissat B."/>
            <person name="Kuo A."/>
            <person name="Liang C."/>
            <person name="Lipzen A."/>
            <person name="Lutzoni F."/>
            <person name="Magnuson J."/>
            <person name="Mondo S."/>
            <person name="Nolan M."/>
            <person name="Ohm R."/>
            <person name="Pangilinan J."/>
            <person name="Park H.-J."/>
            <person name="Ramirez L."/>
            <person name="Alfaro M."/>
            <person name="Sun H."/>
            <person name="Tritt A."/>
            <person name="Yoshinaga Y."/>
            <person name="Zwiers L.-H."/>
            <person name="Turgeon B."/>
            <person name="Goodwin S."/>
            <person name="Spatafora J."/>
            <person name="Crous P."/>
            <person name="Grigoriev I."/>
        </authorList>
    </citation>
    <scope>NUCLEOTIDE SEQUENCE</scope>
    <source>
        <strain evidence="2">CBS 123094</strain>
    </source>
</reference>
<feature type="region of interest" description="Disordered" evidence="1">
    <location>
        <begin position="299"/>
        <end position="388"/>
    </location>
</feature>
<keyword evidence="3" id="KW-1185">Reference proteome</keyword>
<evidence type="ECO:0000313" key="3">
    <source>
        <dbReference type="Proteomes" id="UP000799779"/>
    </source>
</evidence>
<dbReference type="EMBL" id="ML977597">
    <property type="protein sequence ID" value="KAF1999270.1"/>
    <property type="molecule type" value="Genomic_DNA"/>
</dbReference>
<dbReference type="Proteomes" id="UP000799779">
    <property type="component" value="Unassembled WGS sequence"/>
</dbReference>
<organism evidence="2 3">
    <name type="scientific">Amniculicola lignicola CBS 123094</name>
    <dbReference type="NCBI Taxonomy" id="1392246"/>
    <lineage>
        <taxon>Eukaryota</taxon>
        <taxon>Fungi</taxon>
        <taxon>Dikarya</taxon>
        <taxon>Ascomycota</taxon>
        <taxon>Pezizomycotina</taxon>
        <taxon>Dothideomycetes</taxon>
        <taxon>Pleosporomycetidae</taxon>
        <taxon>Pleosporales</taxon>
        <taxon>Amniculicolaceae</taxon>
        <taxon>Amniculicola</taxon>
    </lineage>
</organism>
<evidence type="ECO:0000313" key="2">
    <source>
        <dbReference type="EMBL" id="KAF1999270.1"/>
    </source>
</evidence>